<dbReference type="Gene3D" id="3.40.50.10140">
    <property type="entry name" value="Toll/interleukin-1 receptor homology (TIR) domain"/>
    <property type="match status" value="1"/>
</dbReference>
<keyword evidence="3" id="KW-1185">Reference proteome</keyword>
<reference evidence="3" key="1">
    <citation type="submission" date="2016-11" db="EMBL/GenBank/DDBJ databases">
        <authorList>
            <person name="Varghese N."/>
            <person name="Submissions S."/>
        </authorList>
    </citation>
    <scope>NUCLEOTIDE SEQUENCE [LARGE SCALE GENOMIC DNA]</scope>
    <source>
        <strain evidence="3">DSM 10349</strain>
    </source>
</reference>
<feature type="domain" description="TIR" evidence="1">
    <location>
        <begin position="200"/>
        <end position="312"/>
    </location>
</feature>
<dbReference type="EMBL" id="FRAR01000016">
    <property type="protein sequence ID" value="SHK54738.1"/>
    <property type="molecule type" value="Genomic_DNA"/>
</dbReference>
<dbReference type="RefSeq" id="WP_207650499.1">
    <property type="nucleotide sequence ID" value="NZ_FRAR01000016.1"/>
</dbReference>
<evidence type="ECO:0000313" key="2">
    <source>
        <dbReference type="EMBL" id="SHK54738.1"/>
    </source>
</evidence>
<dbReference type="GO" id="GO:0007165">
    <property type="term" value="P:signal transduction"/>
    <property type="evidence" value="ECO:0007669"/>
    <property type="project" value="InterPro"/>
</dbReference>
<dbReference type="SUPFAM" id="SSF52200">
    <property type="entry name" value="Toll/Interleukin receptor TIR domain"/>
    <property type="match status" value="1"/>
</dbReference>
<dbReference type="Proteomes" id="UP000183997">
    <property type="component" value="Unassembled WGS sequence"/>
</dbReference>
<dbReference type="InterPro" id="IPR000157">
    <property type="entry name" value="TIR_dom"/>
</dbReference>
<dbReference type="Pfam" id="PF13676">
    <property type="entry name" value="TIR_2"/>
    <property type="match status" value="1"/>
</dbReference>
<name>A0A1M6TD82_9FIRM</name>
<accession>A0A1M6TD82</accession>
<dbReference type="InterPro" id="IPR035897">
    <property type="entry name" value="Toll_tir_struct_dom_sf"/>
</dbReference>
<gene>
    <name evidence="2" type="ORF">SAMN02745123_02263</name>
</gene>
<sequence length="326" mass="38172">MDLTSDSVLEDLQNYVKDHGLFFSTSVFKIFSKIEHLCRSYNVYPFPGEYLLVLIEEVPLFQQIIIKYGGEPKLAVSMLYNKLKERDESNGGFDYNSSELYSIKSQRELCTRSHLLDLVIEGVKKKNCREIQDTDLIEALLDLQEEDNPVWENGGFTEKRLHTPFNTVSHILGYYCRHLWVKLDDIRRELYKINIYDLAISFAGEDRDVAKDIAYSLTKQGLKVFYDEYEKGTLWGKDLYSHLTEVYSKKARFCLMIISKYYARKQWTTVERKAAQAKAFQENEEYILPLRLDETQIPGLLPTIGYIDLRQTSIEEVVELLKKKIF</sequence>
<proteinExistence type="predicted"/>
<evidence type="ECO:0000313" key="3">
    <source>
        <dbReference type="Proteomes" id="UP000183997"/>
    </source>
</evidence>
<dbReference type="AlphaFoldDB" id="A0A1M6TD82"/>
<organism evidence="2 3">
    <name type="scientific">Desulforamulus aeronauticus DSM 10349</name>
    <dbReference type="NCBI Taxonomy" id="1121421"/>
    <lineage>
        <taxon>Bacteria</taxon>
        <taxon>Bacillati</taxon>
        <taxon>Bacillota</taxon>
        <taxon>Clostridia</taxon>
        <taxon>Eubacteriales</taxon>
        <taxon>Peptococcaceae</taxon>
        <taxon>Desulforamulus</taxon>
    </lineage>
</organism>
<evidence type="ECO:0000259" key="1">
    <source>
        <dbReference type="Pfam" id="PF13676"/>
    </source>
</evidence>
<protein>
    <submittedName>
        <fullName evidence="2">TIR domain-containing protein</fullName>
    </submittedName>
</protein>